<organism evidence="2 3">
    <name type="scientific">Mycetomoellerius zeteki</name>
    <dbReference type="NCBI Taxonomy" id="64791"/>
    <lineage>
        <taxon>Eukaryota</taxon>
        <taxon>Metazoa</taxon>
        <taxon>Ecdysozoa</taxon>
        <taxon>Arthropoda</taxon>
        <taxon>Hexapoda</taxon>
        <taxon>Insecta</taxon>
        <taxon>Pterygota</taxon>
        <taxon>Neoptera</taxon>
        <taxon>Endopterygota</taxon>
        <taxon>Hymenoptera</taxon>
        <taxon>Apocrita</taxon>
        <taxon>Aculeata</taxon>
        <taxon>Formicoidea</taxon>
        <taxon>Formicidae</taxon>
        <taxon>Myrmicinae</taxon>
        <taxon>Mycetomoellerius</taxon>
    </lineage>
</organism>
<accession>A0A151WZS9</accession>
<dbReference type="AlphaFoldDB" id="A0A151WZS9"/>
<proteinExistence type="predicted"/>
<evidence type="ECO:0000313" key="3">
    <source>
        <dbReference type="Proteomes" id="UP000075809"/>
    </source>
</evidence>
<gene>
    <name evidence="2" type="ORF">ALC60_07916</name>
</gene>
<evidence type="ECO:0000313" key="2">
    <source>
        <dbReference type="EMBL" id="KYQ53185.1"/>
    </source>
</evidence>
<sequence length="199" mass="22150">MLLIEDADRIEIRIADLLADLKVVVAVIDKRLRVLAEVERPQPLDHDVACHGHLDALTLYARGPRLRPRSFVSLQNRLSFCSSRFSSSHLRRFRFATIPPYYPLYSSAATTVPRGRPPVDDVTSIEGRIVESRSIQQVNRGPLLLARHSPLTIDCGINEGRLAGDPGTRGASTGEGGNLRRSRSPLDMYRSSTHHEIHG</sequence>
<dbReference type="EMBL" id="KQ982649">
    <property type="protein sequence ID" value="KYQ53185.1"/>
    <property type="molecule type" value="Genomic_DNA"/>
</dbReference>
<protein>
    <submittedName>
        <fullName evidence="2">Uncharacterized protein</fullName>
    </submittedName>
</protein>
<keyword evidence="3" id="KW-1185">Reference proteome</keyword>
<feature type="region of interest" description="Disordered" evidence="1">
    <location>
        <begin position="160"/>
        <end position="199"/>
    </location>
</feature>
<reference evidence="2 3" key="1">
    <citation type="submission" date="2015-09" db="EMBL/GenBank/DDBJ databases">
        <title>Trachymyrmex zeteki WGS genome.</title>
        <authorList>
            <person name="Nygaard S."/>
            <person name="Hu H."/>
            <person name="Boomsma J."/>
            <person name="Zhang G."/>
        </authorList>
    </citation>
    <scope>NUCLEOTIDE SEQUENCE [LARGE SCALE GENOMIC DNA]</scope>
    <source>
        <strain evidence="2">Tzet28-1</strain>
        <tissue evidence="2">Whole body</tissue>
    </source>
</reference>
<dbReference type="Proteomes" id="UP000075809">
    <property type="component" value="Unassembled WGS sequence"/>
</dbReference>
<evidence type="ECO:0000256" key="1">
    <source>
        <dbReference type="SAM" id="MobiDB-lite"/>
    </source>
</evidence>
<name>A0A151WZS9_9HYME</name>